<dbReference type="Gene3D" id="3.30.465.10">
    <property type="match status" value="1"/>
</dbReference>
<dbReference type="EMBL" id="OZ034814">
    <property type="protein sequence ID" value="CAL1361461.1"/>
    <property type="molecule type" value="Genomic_DNA"/>
</dbReference>
<evidence type="ECO:0000313" key="2">
    <source>
        <dbReference type="EMBL" id="CAL1361461.1"/>
    </source>
</evidence>
<dbReference type="AlphaFoldDB" id="A0AAV2CZB5"/>
<evidence type="ECO:0000259" key="1">
    <source>
        <dbReference type="PROSITE" id="PS51387"/>
    </source>
</evidence>
<evidence type="ECO:0000313" key="3">
    <source>
        <dbReference type="Proteomes" id="UP001497516"/>
    </source>
</evidence>
<sequence length="108" mass="11642">MAWVQSGAQLGELFYAIARLSTHLAFPARLCPMVGVGGHFGGGFGTLVRKYGLATDYVIDDYLMDSRSRIMNRKAIGEEVFCAIRGGGAGSFGIVLSLRWIAANQLIN</sequence>
<accession>A0AAV2CZB5</accession>
<dbReference type="PANTHER" id="PTHR32448">
    <property type="entry name" value="OS08G0158400 PROTEIN"/>
    <property type="match status" value="1"/>
</dbReference>
<keyword evidence="3" id="KW-1185">Reference proteome</keyword>
<name>A0AAV2CZB5_9ROSI</name>
<dbReference type="GO" id="GO:0071949">
    <property type="term" value="F:FAD binding"/>
    <property type="evidence" value="ECO:0007669"/>
    <property type="project" value="InterPro"/>
</dbReference>
<dbReference type="InterPro" id="IPR036318">
    <property type="entry name" value="FAD-bd_PCMH-like_sf"/>
</dbReference>
<dbReference type="SUPFAM" id="SSF56176">
    <property type="entry name" value="FAD-binding/transporter-associated domain-like"/>
    <property type="match status" value="1"/>
</dbReference>
<reference evidence="2 3" key="1">
    <citation type="submission" date="2024-04" db="EMBL/GenBank/DDBJ databases">
        <authorList>
            <person name="Fracassetti M."/>
        </authorList>
    </citation>
    <scope>NUCLEOTIDE SEQUENCE [LARGE SCALE GENOMIC DNA]</scope>
</reference>
<dbReference type="InterPro" id="IPR016166">
    <property type="entry name" value="FAD-bd_PCMH"/>
</dbReference>
<dbReference type="InterPro" id="IPR016169">
    <property type="entry name" value="FAD-bd_PCMH_sub2"/>
</dbReference>
<proteinExistence type="predicted"/>
<dbReference type="Proteomes" id="UP001497516">
    <property type="component" value="Chromosome 10"/>
</dbReference>
<organism evidence="2 3">
    <name type="scientific">Linum trigynum</name>
    <dbReference type="NCBI Taxonomy" id="586398"/>
    <lineage>
        <taxon>Eukaryota</taxon>
        <taxon>Viridiplantae</taxon>
        <taxon>Streptophyta</taxon>
        <taxon>Embryophyta</taxon>
        <taxon>Tracheophyta</taxon>
        <taxon>Spermatophyta</taxon>
        <taxon>Magnoliopsida</taxon>
        <taxon>eudicotyledons</taxon>
        <taxon>Gunneridae</taxon>
        <taxon>Pentapetalae</taxon>
        <taxon>rosids</taxon>
        <taxon>fabids</taxon>
        <taxon>Malpighiales</taxon>
        <taxon>Linaceae</taxon>
        <taxon>Linum</taxon>
    </lineage>
</organism>
<gene>
    <name evidence="2" type="ORF">LTRI10_LOCUS8836</name>
</gene>
<feature type="domain" description="FAD-binding PCMH-type" evidence="1">
    <location>
        <begin position="1"/>
        <end position="105"/>
    </location>
</feature>
<dbReference type="PROSITE" id="PS51387">
    <property type="entry name" value="FAD_PCMH"/>
    <property type="match status" value="1"/>
</dbReference>
<protein>
    <recommendedName>
        <fullName evidence="1">FAD-binding PCMH-type domain-containing protein</fullName>
    </recommendedName>
</protein>